<accession>A0A314XG60</accession>
<feature type="compositionally biased region" description="Polar residues" evidence="1">
    <location>
        <begin position="1"/>
        <end position="10"/>
    </location>
</feature>
<comment type="caution">
    <text evidence="2">The sequence shown here is derived from an EMBL/GenBank/DDBJ whole genome shotgun (WGS) entry which is preliminary data.</text>
</comment>
<protein>
    <submittedName>
        <fullName evidence="2">Uncharacterized protein</fullName>
    </submittedName>
</protein>
<gene>
    <name evidence="2" type="ORF">Pyn_30358</name>
</gene>
<evidence type="ECO:0000256" key="1">
    <source>
        <dbReference type="SAM" id="MobiDB-lite"/>
    </source>
</evidence>
<sequence length="66" mass="7108">MALHDISNQISKEKVTLRDSSKNTSGYNNSHLGKLAGEALSGGKKIPNQVSVNEQLNNWINGQNGT</sequence>
<evidence type="ECO:0000313" key="3">
    <source>
        <dbReference type="Proteomes" id="UP000250321"/>
    </source>
</evidence>
<dbReference type="AlphaFoldDB" id="A0A314XG60"/>
<feature type="region of interest" description="Disordered" evidence="1">
    <location>
        <begin position="1"/>
        <end position="31"/>
    </location>
</feature>
<dbReference type="Proteomes" id="UP000250321">
    <property type="component" value="Unassembled WGS sequence"/>
</dbReference>
<dbReference type="EMBL" id="PJQY01002579">
    <property type="protein sequence ID" value="PQP92382.1"/>
    <property type="molecule type" value="Genomic_DNA"/>
</dbReference>
<keyword evidence="3" id="KW-1185">Reference proteome</keyword>
<name>A0A314XG60_PRUYE</name>
<reference evidence="2 3" key="1">
    <citation type="submission" date="2018-02" db="EMBL/GenBank/DDBJ databases">
        <title>Draft genome of wild Prunus yedoensis var. nudiflora.</title>
        <authorList>
            <person name="Baek S."/>
            <person name="Kim J.-H."/>
            <person name="Choi K."/>
            <person name="Kim G.-B."/>
            <person name="Cho A."/>
            <person name="Jang H."/>
            <person name="Shin C.-H."/>
            <person name="Yu H.-J."/>
            <person name="Mun J.-H."/>
        </authorList>
    </citation>
    <scope>NUCLEOTIDE SEQUENCE [LARGE SCALE GENOMIC DNA]</scope>
    <source>
        <strain evidence="3">cv. Jeju island</strain>
        <tissue evidence="2">Leaf</tissue>
    </source>
</reference>
<evidence type="ECO:0000313" key="2">
    <source>
        <dbReference type="EMBL" id="PQP92382.1"/>
    </source>
</evidence>
<feature type="compositionally biased region" description="Polar residues" evidence="1">
    <location>
        <begin position="22"/>
        <end position="31"/>
    </location>
</feature>
<proteinExistence type="predicted"/>
<organism evidence="2 3">
    <name type="scientific">Prunus yedoensis var. nudiflora</name>
    <dbReference type="NCBI Taxonomy" id="2094558"/>
    <lineage>
        <taxon>Eukaryota</taxon>
        <taxon>Viridiplantae</taxon>
        <taxon>Streptophyta</taxon>
        <taxon>Embryophyta</taxon>
        <taxon>Tracheophyta</taxon>
        <taxon>Spermatophyta</taxon>
        <taxon>Magnoliopsida</taxon>
        <taxon>eudicotyledons</taxon>
        <taxon>Gunneridae</taxon>
        <taxon>Pentapetalae</taxon>
        <taxon>rosids</taxon>
        <taxon>fabids</taxon>
        <taxon>Rosales</taxon>
        <taxon>Rosaceae</taxon>
        <taxon>Amygdaloideae</taxon>
        <taxon>Amygdaleae</taxon>
        <taxon>Prunus</taxon>
    </lineage>
</organism>
<feature type="compositionally biased region" description="Basic and acidic residues" evidence="1">
    <location>
        <begin position="11"/>
        <end position="21"/>
    </location>
</feature>